<dbReference type="InterPro" id="IPR036582">
    <property type="entry name" value="Mao_N_sf"/>
</dbReference>
<dbReference type="PANTHER" id="PTHR46066">
    <property type="entry name" value="CHITINASE DOMAIN-CONTAINING PROTEIN 1 FAMILY MEMBER"/>
    <property type="match status" value="1"/>
</dbReference>
<dbReference type="SUPFAM" id="SSF55383">
    <property type="entry name" value="Copper amine oxidase, domain N"/>
    <property type="match status" value="1"/>
</dbReference>
<dbReference type="OrthoDB" id="9769314at2"/>
<dbReference type="Proteomes" id="UP000009315">
    <property type="component" value="Unassembled WGS sequence"/>
</dbReference>
<name>K8E009_9FIRM</name>
<feature type="domain" description="GH18" evidence="2">
    <location>
        <begin position="157"/>
        <end position="417"/>
    </location>
</feature>
<accession>K8E009</accession>
<dbReference type="SUPFAM" id="SSF51445">
    <property type="entry name" value="(Trans)glycosidases"/>
    <property type="match status" value="1"/>
</dbReference>
<evidence type="ECO:0000256" key="1">
    <source>
        <dbReference type="SAM" id="SignalP"/>
    </source>
</evidence>
<reference evidence="3 4" key="1">
    <citation type="journal article" date="2013" name="Genome Announc.">
        <title>Genome Sequence of the Sulfate-Reducing Bacterium Desulfotomaculum hydrothermale Lam5(T).</title>
        <authorList>
            <person name="Amin O."/>
            <person name="Fardeau M.L."/>
            <person name="Valette O."/>
            <person name="Hirschler-Rea A."/>
            <person name="Barbe V."/>
            <person name="Medigue C."/>
            <person name="Vacherie B."/>
            <person name="Ollivier B."/>
            <person name="Bertin P.N."/>
            <person name="Dolla A."/>
        </authorList>
    </citation>
    <scope>NUCLEOTIDE SEQUENCE [LARGE SCALE GENOMIC DNA]</scope>
    <source>
        <strain evidence="4">Lam5 / DSM 18033</strain>
    </source>
</reference>
<proteinExistence type="predicted"/>
<feature type="chain" id="PRO_5030173252" evidence="1">
    <location>
        <begin position="23"/>
        <end position="417"/>
    </location>
</feature>
<dbReference type="GO" id="GO:0005975">
    <property type="term" value="P:carbohydrate metabolic process"/>
    <property type="evidence" value="ECO:0007669"/>
    <property type="project" value="InterPro"/>
</dbReference>
<dbReference type="EMBL" id="CAOS01000012">
    <property type="protein sequence ID" value="CCO08789.1"/>
    <property type="molecule type" value="Genomic_DNA"/>
</dbReference>
<dbReference type="InterPro" id="IPR012854">
    <property type="entry name" value="Cu_amine_oxidase-like_N"/>
</dbReference>
<evidence type="ECO:0000313" key="3">
    <source>
        <dbReference type="EMBL" id="CCO08789.1"/>
    </source>
</evidence>
<dbReference type="PANTHER" id="PTHR46066:SF2">
    <property type="entry name" value="CHITINASE DOMAIN-CONTAINING PROTEIN 1"/>
    <property type="match status" value="1"/>
</dbReference>
<dbReference type="Pfam" id="PF07833">
    <property type="entry name" value="Cu_amine_oxidN1"/>
    <property type="match status" value="1"/>
</dbReference>
<dbReference type="STRING" id="1121428.DESHY_50097"/>
<dbReference type="RefSeq" id="WP_008412402.1">
    <property type="nucleotide sequence ID" value="NZ_CAOS01000012.1"/>
</dbReference>
<dbReference type="eggNOG" id="COG3858">
    <property type="taxonomic scope" value="Bacteria"/>
</dbReference>
<evidence type="ECO:0000259" key="2">
    <source>
        <dbReference type="PROSITE" id="PS51910"/>
    </source>
</evidence>
<dbReference type="Gene3D" id="3.30.457.10">
    <property type="entry name" value="Copper amine oxidase-like, N-terminal domain"/>
    <property type="match status" value="1"/>
</dbReference>
<dbReference type="InterPro" id="IPR001223">
    <property type="entry name" value="Glyco_hydro18_cat"/>
</dbReference>
<dbReference type="Pfam" id="PF00704">
    <property type="entry name" value="Glyco_hydro_18"/>
    <property type="match status" value="1"/>
</dbReference>
<gene>
    <name evidence="3" type="ORF">DESHY_50097</name>
</gene>
<dbReference type="AlphaFoldDB" id="K8E009"/>
<keyword evidence="1" id="KW-0732">Signal</keyword>
<dbReference type="PROSITE" id="PS51910">
    <property type="entry name" value="GH18_2"/>
    <property type="match status" value="1"/>
</dbReference>
<evidence type="ECO:0000313" key="4">
    <source>
        <dbReference type="Proteomes" id="UP000009315"/>
    </source>
</evidence>
<protein>
    <submittedName>
        <fullName evidence="3">Copper amine oxidase domain protein</fullName>
    </submittedName>
</protein>
<comment type="caution">
    <text evidence="3">The sequence shown here is derived from an EMBL/GenBank/DDBJ whole genome shotgun (WGS) entry which is preliminary data.</text>
</comment>
<dbReference type="InterPro" id="IPR017853">
    <property type="entry name" value="GH"/>
</dbReference>
<dbReference type="Gene3D" id="3.20.20.80">
    <property type="entry name" value="Glycosidases"/>
    <property type="match status" value="1"/>
</dbReference>
<sequence length="417" mass="45930">MIRLLWVISAWLMLSWPWPAFAQPTTATEPAVTVDGLPINSDCKPVLHNNRSLVPLRALAEAINVQLSWDKQTQTIRAADANNTITLQIGNRTAVRNGIPLSMDVPPQIVNGRTLVPLRFFSEAFSCRVAWQPSENLIQIFSPPQAMEVIGFYALGDRQTSSWTNLFGQPFPAAATGNTDIVSTLALGWYSLDRAGNLLTKSAGGWQQPADFRLVLDKAAAYKLRTQMVIHMTDADGSLTGLLTDRHAVEKAVASIVEEAGIYQGVNIDFEGLGWQDTSLTETRNNFTNFVTLLSQRLQAANRTLTLTLHAPNSVYRGYDYQKLGQLADEIIIMAHDYGSKPEPLDLVNQAVSLACQAVPPEKIILAVSVPSETAASLVSKVGIAKRHQLKGISLWRLGLLNQDMWFSLRTCIIPRQ</sequence>
<organism evidence="3 4">
    <name type="scientific">Desulforamulus hydrothermalis Lam5 = DSM 18033</name>
    <dbReference type="NCBI Taxonomy" id="1121428"/>
    <lineage>
        <taxon>Bacteria</taxon>
        <taxon>Bacillati</taxon>
        <taxon>Bacillota</taxon>
        <taxon>Clostridia</taxon>
        <taxon>Eubacteriales</taxon>
        <taxon>Peptococcaceae</taxon>
        <taxon>Desulforamulus</taxon>
    </lineage>
</organism>
<feature type="signal peptide" evidence="1">
    <location>
        <begin position="1"/>
        <end position="22"/>
    </location>
</feature>
<keyword evidence="4" id="KW-1185">Reference proteome</keyword>